<evidence type="ECO:0000313" key="2">
    <source>
        <dbReference type="EMBL" id="CAI9971802.1"/>
    </source>
</evidence>
<protein>
    <submittedName>
        <fullName evidence="3">Hypothetical_protein</fullName>
    </submittedName>
</protein>
<reference evidence="2" key="1">
    <citation type="submission" date="2023-06" db="EMBL/GenBank/DDBJ databases">
        <authorList>
            <person name="Kurt Z."/>
        </authorList>
    </citation>
    <scope>NUCLEOTIDE SEQUENCE</scope>
</reference>
<organism evidence="2">
    <name type="scientific">Hexamita inflata</name>
    <dbReference type="NCBI Taxonomy" id="28002"/>
    <lineage>
        <taxon>Eukaryota</taxon>
        <taxon>Metamonada</taxon>
        <taxon>Diplomonadida</taxon>
        <taxon>Hexamitidae</taxon>
        <taxon>Hexamitinae</taxon>
        <taxon>Hexamita</taxon>
    </lineage>
</organism>
<dbReference type="EMBL" id="CAXDID020000563">
    <property type="protein sequence ID" value="CAL6103164.1"/>
    <property type="molecule type" value="Genomic_DNA"/>
</dbReference>
<name>A0AA86V0T1_9EUKA</name>
<evidence type="ECO:0000256" key="1">
    <source>
        <dbReference type="SAM" id="Phobius"/>
    </source>
</evidence>
<accession>A0AA86V0T1</accession>
<sequence>MSNLSFLAINNYYQYFLRSVVYTTSIIFQQHYLQYQAVQNKAVSQVSYPSKSLIGAFYLIVLHSDSVNFRFQSSLVYNLLQLLALTLVFSLLVNIALFGIGNNINSKKYFENILRSDISTSVMDQEIKQLNSRIKLMTAQFEMQQKDISQKQDEINQGLDYQIKDQIILDYLRQKQDNYNKVENYVQPILEDSD</sequence>
<proteinExistence type="predicted"/>
<gene>
    <name evidence="2" type="ORF">HINF_LOCUS59447</name>
    <name evidence="3" type="ORF">HINF_LOCUS72013</name>
</gene>
<comment type="caution">
    <text evidence="2">The sequence shown here is derived from an EMBL/GenBank/DDBJ whole genome shotgun (WGS) entry which is preliminary data.</text>
</comment>
<keyword evidence="1" id="KW-0472">Membrane</keyword>
<reference evidence="3 4" key="2">
    <citation type="submission" date="2024-07" db="EMBL/GenBank/DDBJ databases">
        <authorList>
            <person name="Akdeniz Z."/>
        </authorList>
    </citation>
    <scope>NUCLEOTIDE SEQUENCE [LARGE SCALE GENOMIC DNA]</scope>
</reference>
<feature type="transmembrane region" description="Helical" evidence="1">
    <location>
        <begin position="79"/>
        <end position="100"/>
    </location>
</feature>
<dbReference type="AlphaFoldDB" id="A0AA86V0T1"/>
<keyword evidence="1" id="KW-0812">Transmembrane</keyword>
<keyword evidence="4" id="KW-1185">Reference proteome</keyword>
<evidence type="ECO:0000313" key="4">
    <source>
        <dbReference type="Proteomes" id="UP001642409"/>
    </source>
</evidence>
<dbReference type="Proteomes" id="UP001642409">
    <property type="component" value="Unassembled WGS sequence"/>
</dbReference>
<evidence type="ECO:0000313" key="3">
    <source>
        <dbReference type="EMBL" id="CAL6103164.1"/>
    </source>
</evidence>
<keyword evidence="1" id="KW-1133">Transmembrane helix</keyword>
<dbReference type="EMBL" id="CATOUU010001098">
    <property type="protein sequence ID" value="CAI9971802.1"/>
    <property type="molecule type" value="Genomic_DNA"/>
</dbReference>